<accession>B1GBJ3</accession>
<sequence length="474" mass="53610">MRLRGRDRRAVRIEHVELDVGLRGRRRLRRVLERAPDEFHMHGVARTIHRPVRDRVDLRVVDLAVVIEILGHEHAALRIDAEHIAALGADVLQQKRAVAARRAALQNAHAVGPVHVRIRDRLAVVAPRGPHQHSARCRLHDRDGIRHEQQRMRAIVADHGFDDIKPRRQLAHRNHHVARACLDKVTAAAREVHAFGRLDHFRVPDRIAKARDHVIALQRRELRVLFKLRLLAGLLAEPELRRGFGCLAAGRERKHTLPCAARLGEPAVPQISERVREPFALIIRRDIQPMQILLRLQKVERFAHAIHDDVRAAVGLQCVLEIAAGRFEPNLRGLIAAEARIREQEERLTVHLLRAVVARRRGVQCGIRCDAGLGRGRARRCIVAGERDAACRRERDGRKQRRQDKCRATARAAQPVAHRDNGIHSGHGVKKSKRDTPTKFGLPSSGCQRESFHCIRSETATARRPVSVGVTVPV</sequence>
<evidence type="ECO:0000256" key="1">
    <source>
        <dbReference type="SAM" id="MobiDB-lite"/>
    </source>
</evidence>
<dbReference type="Proteomes" id="UP000005045">
    <property type="component" value="Unassembled WGS sequence"/>
</dbReference>
<protein>
    <submittedName>
        <fullName evidence="2">Uncharacterized protein</fullName>
    </submittedName>
</protein>
<keyword evidence="3" id="KW-1185">Reference proteome</keyword>
<dbReference type="AlphaFoldDB" id="B1GBJ3"/>
<evidence type="ECO:0000313" key="2">
    <source>
        <dbReference type="EMBL" id="EDT06501.1"/>
    </source>
</evidence>
<organism evidence="2 3">
    <name type="scientific">Paraburkholderia graminis (strain ATCC 700544 / DSM 17151 / LMG 18924 / NCIMB 13744 / C4D1M)</name>
    <dbReference type="NCBI Taxonomy" id="396598"/>
    <lineage>
        <taxon>Bacteria</taxon>
        <taxon>Pseudomonadati</taxon>
        <taxon>Pseudomonadota</taxon>
        <taxon>Betaproteobacteria</taxon>
        <taxon>Burkholderiales</taxon>
        <taxon>Burkholderiaceae</taxon>
        <taxon>Paraburkholderia</taxon>
    </lineage>
</organism>
<reference evidence="2 3" key="1">
    <citation type="submission" date="2008-03" db="EMBL/GenBank/DDBJ databases">
        <title>Sequencing of the draft genome and assembly of Burkholderia graminis C4D1M.</title>
        <authorList>
            <consortium name="US DOE Joint Genome Institute (JGI-PGF)"/>
            <person name="Copeland A."/>
            <person name="Lucas S."/>
            <person name="Lapidus A."/>
            <person name="Glavina del Rio T."/>
            <person name="Dalin E."/>
            <person name="Tice H."/>
            <person name="Bruce D."/>
            <person name="Goodwin L."/>
            <person name="Pitluck S."/>
            <person name="Larimer F."/>
            <person name="Land M.L."/>
            <person name="Hauser L."/>
            <person name="Tiedje J."/>
            <person name="Richardson P."/>
        </authorList>
    </citation>
    <scope>NUCLEOTIDE SEQUENCE [LARGE SCALE GENOMIC DNA]</scope>
    <source>
        <strain evidence="3">ATCC 700544 / DSM 17151 / LMG 18924 / NCIMB 13744 / C4D1M</strain>
    </source>
</reference>
<proteinExistence type="predicted"/>
<dbReference type="EMBL" id="ABLD01000064">
    <property type="protein sequence ID" value="EDT06501.1"/>
    <property type="molecule type" value="Genomic_DNA"/>
</dbReference>
<name>B1GBJ3_PARG4</name>
<feature type="compositionally biased region" description="Basic and acidic residues" evidence="1">
    <location>
        <begin position="394"/>
        <end position="407"/>
    </location>
</feature>
<feature type="region of interest" description="Disordered" evidence="1">
    <location>
        <begin position="394"/>
        <end position="447"/>
    </location>
</feature>
<gene>
    <name evidence="2" type="ORF">BgramDRAFT_6730</name>
</gene>
<evidence type="ECO:0000313" key="3">
    <source>
        <dbReference type="Proteomes" id="UP000005045"/>
    </source>
</evidence>
<comment type="caution">
    <text evidence="2">The sequence shown here is derived from an EMBL/GenBank/DDBJ whole genome shotgun (WGS) entry which is preliminary data.</text>
</comment>